<keyword evidence="2" id="KW-0238">DNA-binding</keyword>
<evidence type="ECO:0000313" key="10">
    <source>
        <dbReference type="Proteomes" id="UP000006377"/>
    </source>
</evidence>
<keyword evidence="10" id="KW-1185">Reference proteome</keyword>
<evidence type="ECO:0000256" key="3">
    <source>
        <dbReference type="ARBA" id="ARBA00023172"/>
    </source>
</evidence>
<dbReference type="InterPro" id="IPR038109">
    <property type="entry name" value="DNA_bind_recomb_sf"/>
</dbReference>
<dbReference type="Gene3D" id="3.40.50.1390">
    <property type="entry name" value="Resolvase, N-terminal catalytic domain"/>
    <property type="match status" value="1"/>
</dbReference>
<evidence type="ECO:0000256" key="5">
    <source>
        <dbReference type="PROSITE-ProRule" id="PRU10137"/>
    </source>
</evidence>
<dbReference type="InterPro" id="IPR006119">
    <property type="entry name" value="Resolv_N"/>
</dbReference>
<sequence>MGQKAIVYARVSTTRQADHDLSIPDQIAHAERYCKERDIEIVGTYVDPGASARDDNRPQFQRMMDDVKSGAMQVDVVLVHSFSRFFRDACGAAVYTRILEKHGARLVSMTQETGEGAQANLMRHMLSSFDEYQSAETAKHVTRSMIENAKRGFWNGAAAPYGYKTIVVERHGNKDKKKLDLEPQEAEIVKLIFQLYLYGDGKTGPLGIKNLVSYLNGRGVNNRNGKPFRIQHIQEALRRSAYIGTHYFNRTDSRTRKPRPREEWIEIAVPPIVEESIFHAVQAQLDARNPTMTPPRIASSRILLTGVATCENCGAPMRTRTGKNGQYWYYTCSRSADMGKSGCAGVTVPMGKLDEIVTDALCDKVLQADRLENMLGSLLARNSGRRAAAQAKLKELKRERRELDQKLAKLTDALEKGVPLDAVKSRFTQRQNEREQVNRVISFVNREIDSPLSVVTPEKLEAFANGFRARLREDGEPGFRKAYLRLLLENVAVTKDRVRISGRKDVLAYQLTADKPLPPSMVPTFMDEWCTRHDSNV</sequence>
<dbReference type="Pfam" id="PF13408">
    <property type="entry name" value="Zn_ribbon_recom"/>
    <property type="match status" value="1"/>
</dbReference>
<evidence type="ECO:0000256" key="2">
    <source>
        <dbReference type="ARBA" id="ARBA00023125"/>
    </source>
</evidence>
<proteinExistence type="predicted"/>
<feature type="active site" description="O-(5'-phospho-DNA)-serine intermediate" evidence="4 5">
    <location>
        <position position="12"/>
    </location>
</feature>
<dbReference type="OrthoDB" id="9791494at2"/>
<evidence type="ECO:0000256" key="1">
    <source>
        <dbReference type="ARBA" id="ARBA00022908"/>
    </source>
</evidence>
<organism evidence="9 10">
    <name type="scientific">Parvibaculum lavamentivorans (strain DS-1 / DSM 13023 / NCIMB 13966)</name>
    <dbReference type="NCBI Taxonomy" id="402881"/>
    <lineage>
        <taxon>Bacteria</taxon>
        <taxon>Pseudomonadati</taxon>
        <taxon>Pseudomonadota</taxon>
        <taxon>Alphaproteobacteria</taxon>
        <taxon>Hyphomicrobiales</taxon>
        <taxon>Parvibaculaceae</taxon>
        <taxon>Parvibaculum</taxon>
    </lineage>
</organism>
<keyword evidence="1" id="KW-0229">DNA integration</keyword>
<feature type="domain" description="Resolvase/invertase-type recombinase catalytic" evidence="7">
    <location>
        <begin position="4"/>
        <end position="152"/>
    </location>
</feature>
<dbReference type="Pfam" id="PF07508">
    <property type="entry name" value="Recombinase"/>
    <property type="match status" value="1"/>
</dbReference>
<dbReference type="SMART" id="SM00857">
    <property type="entry name" value="Resolvase"/>
    <property type="match status" value="1"/>
</dbReference>
<dbReference type="RefSeq" id="WP_011995016.1">
    <property type="nucleotide sequence ID" value="NC_009719.1"/>
</dbReference>
<dbReference type="PANTHER" id="PTHR30461">
    <property type="entry name" value="DNA-INVERTASE FROM LAMBDOID PROPHAGE"/>
    <property type="match status" value="1"/>
</dbReference>
<dbReference type="CDD" id="cd00338">
    <property type="entry name" value="Ser_Recombinase"/>
    <property type="match status" value="1"/>
</dbReference>
<dbReference type="EMBL" id="CP000774">
    <property type="protein sequence ID" value="ABS61725.1"/>
    <property type="molecule type" value="Genomic_DNA"/>
</dbReference>
<dbReference type="AlphaFoldDB" id="A7HP92"/>
<evidence type="ECO:0000256" key="4">
    <source>
        <dbReference type="PIRSR" id="PIRSR606118-50"/>
    </source>
</evidence>
<feature type="domain" description="Recombinase" evidence="8">
    <location>
        <begin position="160"/>
        <end position="291"/>
    </location>
</feature>
<dbReference type="InterPro" id="IPR050639">
    <property type="entry name" value="SSR_resolvase"/>
</dbReference>
<name>A7HP92_PARL1</name>
<evidence type="ECO:0000259" key="8">
    <source>
        <dbReference type="PROSITE" id="PS51737"/>
    </source>
</evidence>
<keyword evidence="3" id="KW-0233">DNA recombination</keyword>
<dbReference type="GO" id="GO:0015074">
    <property type="term" value="P:DNA integration"/>
    <property type="evidence" value="ECO:0007669"/>
    <property type="project" value="UniProtKB-KW"/>
</dbReference>
<dbReference type="HOGENOM" id="CLU_010686_18_11_5"/>
<dbReference type="PROSITE" id="PS00397">
    <property type="entry name" value="RECOMBINASES_1"/>
    <property type="match status" value="1"/>
</dbReference>
<reference evidence="9 10" key="1">
    <citation type="journal article" date="2011" name="Stand. Genomic Sci.">
        <title>Complete genome sequence of Parvibaculum lavamentivorans type strain (DS-1(T)).</title>
        <authorList>
            <person name="Schleheck D."/>
            <person name="Weiss M."/>
            <person name="Pitluck S."/>
            <person name="Bruce D."/>
            <person name="Land M.L."/>
            <person name="Han S."/>
            <person name="Saunders E."/>
            <person name="Tapia R."/>
            <person name="Detter C."/>
            <person name="Brettin T."/>
            <person name="Han J."/>
            <person name="Woyke T."/>
            <person name="Goodwin L."/>
            <person name="Pennacchio L."/>
            <person name="Nolan M."/>
            <person name="Cook A.M."/>
            <person name="Kjelleberg S."/>
            <person name="Thomas T."/>
        </authorList>
    </citation>
    <scope>NUCLEOTIDE SEQUENCE [LARGE SCALE GENOMIC DNA]</scope>
    <source>
        <strain evidence="10">DS-1 / DSM 13023 / NCIMB 13966</strain>
    </source>
</reference>
<feature type="coiled-coil region" evidence="6">
    <location>
        <begin position="379"/>
        <end position="416"/>
    </location>
</feature>
<dbReference type="InterPro" id="IPR011109">
    <property type="entry name" value="DNA_bind_recombinase_dom"/>
</dbReference>
<dbReference type="KEGG" id="pla:Plav_0102"/>
<evidence type="ECO:0000259" key="7">
    <source>
        <dbReference type="PROSITE" id="PS51736"/>
    </source>
</evidence>
<protein>
    <submittedName>
        <fullName evidence="9">Resolvase domain</fullName>
    </submittedName>
</protein>
<dbReference type="SUPFAM" id="SSF53041">
    <property type="entry name" value="Resolvase-like"/>
    <property type="match status" value="1"/>
</dbReference>
<dbReference type="eggNOG" id="COG1961">
    <property type="taxonomic scope" value="Bacteria"/>
</dbReference>
<dbReference type="Pfam" id="PF00239">
    <property type="entry name" value="Resolvase"/>
    <property type="match status" value="1"/>
</dbReference>
<dbReference type="InterPro" id="IPR025827">
    <property type="entry name" value="Zn_ribbon_recom_dom"/>
</dbReference>
<dbReference type="STRING" id="402881.Plav_0102"/>
<dbReference type="Proteomes" id="UP000006377">
    <property type="component" value="Chromosome"/>
</dbReference>
<dbReference type="InterPro" id="IPR036162">
    <property type="entry name" value="Resolvase-like_N_sf"/>
</dbReference>
<dbReference type="PANTHER" id="PTHR30461:SF23">
    <property type="entry name" value="DNA RECOMBINASE-RELATED"/>
    <property type="match status" value="1"/>
</dbReference>
<dbReference type="PROSITE" id="PS51736">
    <property type="entry name" value="RECOMBINASES_3"/>
    <property type="match status" value="1"/>
</dbReference>
<evidence type="ECO:0000256" key="6">
    <source>
        <dbReference type="SAM" id="Coils"/>
    </source>
</evidence>
<dbReference type="InterPro" id="IPR006118">
    <property type="entry name" value="Recombinase_CS"/>
</dbReference>
<keyword evidence="6" id="KW-0175">Coiled coil</keyword>
<dbReference type="GO" id="GO:0003677">
    <property type="term" value="F:DNA binding"/>
    <property type="evidence" value="ECO:0007669"/>
    <property type="project" value="UniProtKB-KW"/>
</dbReference>
<gene>
    <name evidence="9" type="ordered locus">Plav_0102</name>
</gene>
<accession>A7HP92</accession>
<dbReference type="GO" id="GO:0000150">
    <property type="term" value="F:DNA strand exchange activity"/>
    <property type="evidence" value="ECO:0007669"/>
    <property type="project" value="InterPro"/>
</dbReference>
<evidence type="ECO:0000313" key="9">
    <source>
        <dbReference type="EMBL" id="ABS61725.1"/>
    </source>
</evidence>
<dbReference type="Gene3D" id="3.90.1750.20">
    <property type="entry name" value="Putative Large Serine Recombinase, Chain B, Domain 2"/>
    <property type="match status" value="1"/>
</dbReference>
<dbReference type="PROSITE" id="PS51737">
    <property type="entry name" value="RECOMBINASE_DNA_BIND"/>
    <property type="match status" value="1"/>
</dbReference>